<dbReference type="PROSITE" id="PS00072">
    <property type="entry name" value="ACYL_COA_DH_1"/>
    <property type="match status" value="1"/>
</dbReference>
<evidence type="ECO:0000259" key="14">
    <source>
        <dbReference type="Pfam" id="PF02770"/>
    </source>
</evidence>
<feature type="domain" description="Acyl-CoA dehydrogenase/oxidase N-terminal" evidence="15">
    <location>
        <begin position="29"/>
        <end position="139"/>
    </location>
</feature>
<evidence type="ECO:0000256" key="6">
    <source>
        <dbReference type="ARBA" id="ARBA00022827"/>
    </source>
</evidence>
<feature type="active site" description="Proton acceptor" evidence="11">
    <location>
        <position position="389"/>
    </location>
</feature>
<keyword evidence="6 12" id="KW-0274">FAD</keyword>
<dbReference type="Pfam" id="PF02771">
    <property type="entry name" value="Acyl-CoA_dh_N"/>
    <property type="match status" value="1"/>
</dbReference>
<dbReference type="FunFam" id="2.40.110.10:FF:000001">
    <property type="entry name" value="Acyl-CoA dehydrogenase, mitochondrial"/>
    <property type="match status" value="1"/>
</dbReference>
<dbReference type="InterPro" id="IPR013786">
    <property type="entry name" value="AcylCoA_DH/ox_N"/>
</dbReference>
<dbReference type="InterPro" id="IPR009100">
    <property type="entry name" value="AcylCoA_DH/oxidase_NM_dom_sf"/>
</dbReference>
<evidence type="ECO:0000313" key="16">
    <source>
        <dbReference type="EMBL" id="KAL0481508.1"/>
    </source>
</evidence>
<dbReference type="PANTHER" id="PTHR43831:SF1">
    <property type="entry name" value="ISOBUTYRYL-COA DEHYDROGENASE, MITOCHONDRIAL"/>
    <property type="match status" value="1"/>
</dbReference>
<feature type="domain" description="Acyl-CoA dehydrogenase/oxidase C-terminal" evidence="13">
    <location>
        <begin position="254"/>
        <end position="401"/>
    </location>
</feature>
<keyword evidence="4" id="KW-0101">Branched-chain amino acid catabolism</keyword>
<accession>A0AAW2YXH1</accession>
<gene>
    <name evidence="16" type="ORF">AKO1_011247</name>
</gene>
<evidence type="ECO:0000313" key="17">
    <source>
        <dbReference type="Proteomes" id="UP001431209"/>
    </source>
</evidence>
<evidence type="ECO:0000259" key="15">
    <source>
        <dbReference type="Pfam" id="PF02771"/>
    </source>
</evidence>
<dbReference type="Gene3D" id="1.20.140.10">
    <property type="entry name" value="Butyryl-CoA Dehydrogenase, subunit A, domain 3"/>
    <property type="match status" value="1"/>
</dbReference>
<dbReference type="InterPro" id="IPR052547">
    <property type="entry name" value="Mito_Isobutyryl-CoADH"/>
</dbReference>
<evidence type="ECO:0000256" key="4">
    <source>
        <dbReference type="ARBA" id="ARBA00022456"/>
    </source>
</evidence>
<dbReference type="GO" id="GO:0003995">
    <property type="term" value="F:acyl-CoA dehydrogenase activity"/>
    <property type="evidence" value="ECO:0007669"/>
    <property type="project" value="InterPro"/>
</dbReference>
<evidence type="ECO:0000256" key="11">
    <source>
        <dbReference type="PIRSR" id="PIRSR634178-1"/>
    </source>
</evidence>
<dbReference type="SUPFAM" id="SSF56645">
    <property type="entry name" value="Acyl-CoA dehydrogenase NM domain-like"/>
    <property type="match status" value="1"/>
</dbReference>
<proteinExistence type="inferred from homology"/>
<feature type="domain" description="Acyl-CoA oxidase/dehydrogenase middle" evidence="14">
    <location>
        <begin position="144"/>
        <end position="242"/>
    </location>
</feature>
<evidence type="ECO:0000256" key="12">
    <source>
        <dbReference type="RuleBase" id="RU362125"/>
    </source>
</evidence>
<dbReference type="PANTHER" id="PTHR43831">
    <property type="entry name" value="ISOBUTYRYL-COA DEHYDROGENASE"/>
    <property type="match status" value="1"/>
</dbReference>
<dbReference type="Gene3D" id="2.40.110.10">
    <property type="entry name" value="Butyryl-CoA Dehydrogenase, subunit A, domain 2"/>
    <property type="match status" value="1"/>
</dbReference>
<keyword evidence="7 12" id="KW-0560">Oxidoreductase</keyword>
<comment type="catalytic activity">
    <reaction evidence="9">
        <text>propanoyl-CoA + oxidized [electron-transfer flavoprotein] + H(+) = acryloyl-CoA + reduced [electron-transfer flavoprotein]</text>
        <dbReference type="Rhea" id="RHEA:31287"/>
        <dbReference type="Rhea" id="RHEA-COMP:10685"/>
        <dbReference type="Rhea" id="RHEA-COMP:10686"/>
        <dbReference type="ChEBI" id="CHEBI:15378"/>
        <dbReference type="ChEBI" id="CHEBI:57367"/>
        <dbReference type="ChEBI" id="CHEBI:57392"/>
        <dbReference type="ChEBI" id="CHEBI:57692"/>
        <dbReference type="ChEBI" id="CHEBI:58307"/>
    </reaction>
    <physiologicalReaction direction="left-to-right" evidence="9">
        <dbReference type="Rhea" id="RHEA:31288"/>
    </physiologicalReaction>
</comment>
<dbReference type="CDD" id="cd01162">
    <property type="entry name" value="IBD"/>
    <property type="match status" value="1"/>
</dbReference>
<dbReference type="InterPro" id="IPR006089">
    <property type="entry name" value="Acyl-CoA_DH_CS"/>
</dbReference>
<dbReference type="GO" id="GO:0009083">
    <property type="term" value="P:branched-chain amino acid catabolic process"/>
    <property type="evidence" value="ECO:0007669"/>
    <property type="project" value="UniProtKB-KW"/>
</dbReference>
<dbReference type="Pfam" id="PF00441">
    <property type="entry name" value="Acyl-CoA_dh_1"/>
    <property type="match status" value="1"/>
</dbReference>
<dbReference type="Pfam" id="PF02770">
    <property type="entry name" value="Acyl-CoA_dh_M"/>
    <property type="match status" value="1"/>
</dbReference>
<name>A0AAW2YXH1_9EUKA</name>
<dbReference type="AlphaFoldDB" id="A0AAW2YXH1"/>
<dbReference type="GO" id="GO:0005739">
    <property type="term" value="C:mitochondrion"/>
    <property type="evidence" value="ECO:0007669"/>
    <property type="project" value="TreeGrafter"/>
</dbReference>
<evidence type="ECO:0000256" key="5">
    <source>
        <dbReference type="ARBA" id="ARBA00022630"/>
    </source>
</evidence>
<keyword evidence="5 12" id="KW-0285">Flavoprotein</keyword>
<dbReference type="InterPro" id="IPR009075">
    <property type="entry name" value="AcylCo_DH/oxidase_C"/>
</dbReference>
<dbReference type="Gene3D" id="1.10.540.10">
    <property type="entry name" value="Acyl-CoA dehydrogenase/oxidase, N-terminal domain"/>
    <property type="match status" value="1"/>
</dbReference>
<dbReference type="InterPro" id="IPR034178">
    <property type="entry name" value="IBD"/>
</dbReference>
<comment type="similarity">
    <text evidence="3 12">Belongs to the acyl-CoA dehydrogenase family.</text>
</comment>
<dbReference type="FunFam" id="1.10.540.10:FF:000002">
    <property type="entry name" value="Acyl-CoA dehydrogenase FadE19"/>
    <property type="match status" value="1"/>
</dbReference>
<evidence type="ECO:0000256" key="7">
    <source>
        <dbReference type="ARBA" id="ARBA00023002"/>
    </source>
</evidence>
<dbReference type="SUPFAM" id="SSF47203">
    <property type="entry name" value="Acyl-CoA dehydrogenase C-terminal domain-like"/>
    <property type="match status" value="1"/>
</dbReference>
<comment type="caution">
    <text evidence="16">The sequence shown here is derived from an EMBL/GenBank/DDBJ whole genome shotgun (WGS) entry which is preliminary data.</text>
</comment>
<evidence type="ECO:0000256" key="3">
    <source>
        <dbReference type="ARBA" id="ARBA00009347"/>
    </source>
</evidence>
<protein>
    <recommendedName>
        <fullName evidence="10">Isobutyryl-CoA dehydrogenase, mitochondrial</fullName>
    </recommendedName>
</protein>
<dbReference type="EMBL" id="JAOPGA020000768">
    <property type="protein sequence ID" value="KAL0481508.1"/>
    <property type="molecule type" value="Genomic_DNA"/>
</dbReference>
<evidence type="ECO:0000259" key="13">
    <source>
        <dbReference type="Pfam" id="PF00441"/>
    </source>
</evidence>
<organism evidence="16 17">
    <name type="scientific">Acrasis kona</name>
    <dbReference type="NCBI Taxonomy" id="1008807"/>
    <lineage>
        <taxon>Eukaryota</taxon>
        <taxon>Discoba</taxon>
        <taxon>Heterolobosea</taxon>
        <taxon>Tetramitia</taxon>
        <taxon>Eutetramitia</taxon>
        <taxon>Acrasidae</taxon>
        <taxon>Acrasis</taxon>
    </lineage>
</organism>
<dbReference type="GO" id="GO:0006629">
    <property type="term" value="P:lipid metabolic process"/>
    <property type="evidence" value="ECO:0007669"/>
    <property type="project" value="InterPro"/>
</dbReference>
<comment type="cofactor">
    <cofactor evidence="1 12">
        <name>FAD</name>
        <dbReference type="ChEBI" id="CHEBI:57692"/>
    </cofactor>
</comment>
<evidence type="ECO:0000256" key="10">
    <source>
        <dbReference type="ARBA" id="ARBA00071686"/>
    </source>
</evidence>
<comment type="catalytic activity">
    <reaction evidence="8">
        <text>(2S)-2-methylbutanoyl-CoA + oxidized [electron-transfer flavoprotein] + H(+) = (2E)-2-methylbut-2-enoyl-CoA + reduced [electron-transfer flavoprotein]</text>
        <dbReference type="Rhea" id="RHEA:48256"/>
        <dbReference type="Rhea" id="RHEA-COMP:10685"/>
        <dbReference type="Rhea" id="RHEA-COMP:10686"/>
        <dbReference type="ChEBI" id="CHEBI:15378"/>
        <dbReference type="ChEBI" id="CHEBI:57337"/>
        <dbReference type="ChEBI" id="CHEBI:57692"/>
        <dbReference type="ChEBI" id="CHEBI:58307"/>
        <dbReference type="ChEBI" id="CHEBI:88166"/>
    </reaction>
    <physiologicalReaction direction="left-to-right" evidence="8">
        <dbReference type="Rhea" id="RHEA:48257"/>
    </physiologicalReaction>
</comment>
<sequence length="406" mass="45002">MFKRVVPICKTLTNSRSKAISRYYSSLNSEQIEMQSMARDFSEKELFPNAAKWDREKIFPIETLRQSAELGFGGIYVSEEYGGTGLTRLDASVIFEQLSMGCPSTTAYITIHNMCCWMIDSFGTHEQKQKYLPQLCSMEKFASYCLTEPGSGSDAASLKTRATDKGDHYELTGEKAFISGAGASDIYLIMARTGPSGDINTSKQHKGISCFIVEKDSLTFGKNEHKLGWNSQPTRSVVMDACKVPKENLLGGEGEGFKIAMKGLDGGRINIGTCSLGGAQKCFDLAVDYVKNRKQFNTSLSGFQNVQFKLADMATDLEASRLLIRQAAVSLDNKETDSGVKCAMAKRFATDKCFNVVNDALQMHGGYGYLNDYPIERYLRDLRVHSILEGTNEVMRMIISKPLVTK</sequence>
<dbReference type="GO" id="GO:0050660">
    <property type="term" value="F:flavin adenine dinucleotide binding"/>
    <property type="evidence" value="ECO:0007669"/>
    <property type="project" value="InterPro"/>
</dbReference>
<dbReference type="Proteomes" id="UP001431209">
    <property type="component" value="Unassembled WGS sequence"/>
</dbReference>
<dbReference type="InterPro" id="IPR006091">
    <property type="entry name" value="Acyl-CoA_Oxase/DH_mid-dom"/>
</dbReference>
<dbReference type="InterPro" id="IPR036250">
    <property type="entry name" value="AcylCo_DH-like_C"/>
</dbReference>
<dbReference type="PIRSF" id="PIRSF016578">
    <property type="entry name" value="HsaA"/>
    <property type="match status" value="1"/>
</dbReference>
<comment type="pathway">
    <text evidence="2">Amino-acid degradation; L-valine degradation.</text>
</comment>
<evidence type="ECO:0000256" key="1">
    <source>
        <dbReference type="ARBA" id="ARBA00001974"/>
    </source>
</evidence>
<dbReference type="InterPro" id="IPR046373">
    <property type="entry name" value="Acyl-CoA_Oxase/DH_mid-dom_sf"/>
</dbReference>
<dbReference type="PROSITE" id="PS00073">
    <property type="entry name" value="ACYL_COA_DH_2"/>
    <property type="match status" value="1"/>
</dbReference>
<evidence type="ECO:0000256" key="2">
    <source>
        <dbReference type="ARBA" id="ARBA00005109"/>
    </source>
</evidence>
<dbReference type="InterPro" id="IPR037069">
    <property type="entry name" value="AcylCoA_DH/ox_N_sf"/>
</dbReference>
<evidence type="ECO:0000256" key="8">
    <source>
        <dbReference type="ARBA" id="ARBA00049552"/>
    </source>
</evidence>
<keyword evidence="17" id="KW-1185">Reference proteome</keyword>
<dbReference type="FunFam" id="1.20.140.10:FF:000001">
    <property type="entry name" value="Acyl-CoA dehydrogenase"/>
    <property type="match status" value="1"/>
</dbReference>
<reference evidence="16 17" key="1">
    <citation type="submission" date="2024-03" db="EMBL/GenBank/DDBJ databases">
        <title>The Acrasis kona genome and developmental transcriptomes reveal deep origins of eukaryotic multicellular pathways.</title>
        <authorList>
            <person name="Sheikh S."/>
            <person name="Fu C.-J."/>
            <person name="Brown M.W."/>
            <person name="Baldauf S.L."/>
        </authorList>
    </citation>
    <scope>NUCLEOTIDE SEQUENCE [LARGE SCALE GENOMIC DNA]</scope>
    <source>
        <strain evidence="16 17">ATCC MYA-3509</strain>
    </source>
</reference>
<evidence type="ECO:0000256" key="9">
    <source>
        <dbReference type="ARBA" id="ARBA00050268"/>
    </source>
</evidence>